<sequence>MEQANDMDYESLRAQARWQIQENKRLIQSLKELRRRSNVSQEELAFRMGITQPAVSAIEKGNADSSLGTIRRYANALGYVISYEILPSTTVMSSNPSAHATVTEEHASMAQ</sequence>
<accession>A0A261FNV3</accession>
<dbReference type="STRING" id="1603886.GCA_001895165_00005"/>
<dbReference type="SMART" id="SM00530">
    <property type="entry name" value="HTH_XRE"/>
    <property type="match status" value="1"/>
</dbReference>
<feature type="domain" description="HTH cro/C1-type" evidence="2">
    <location>
        <begin position="30"/>
        <end position="86"/>
    </location>
</feature>
<keyword evidence="4" id="KW-1185">Reference proteome</keyword>
<dbReference type="Pfam" id="PF01381">
    <property type="entry name" value="HTH_3"/>
    <property type="match status" value="1"/>
</dbReference>
<name>A0A261FNV3_9BIFI</name>
<evidence type="ECO:0000259" key="2">
    <source>
        <dbReference type="PROSITE" id="PS50943"/>
    </source>
</evidence>
<dbReference type="InterPro" id="IPR010982">
    <property type="entry name" value="Lambda_DNA-bd_dom_sf"/>
</dbReference>
<evidence type="ECO:0000313" key="4">
    <source>
        <dbReference type="Proteomes" id="UP000216352"/>
    </source>
</evidence>
<dbReference type="SUPFAM" id="SSF47413">
    <property type="entry name" value="lambda repressor-like DNA-binding domains"/>
    <property type="match status" value="1"/>
</dbReference>
<dbReference type="InterPro" id="IPR001387">
    <property type="entry name" value="Cro/C1-type_HTH"/>
</dbReference>
<comment type="caution">
    <text evidence="3">The sequence shown here is derived from an EMBL/GenBank/DDBJ whole genome shotgun (WGS) entry which is preliminary data.</text>
</comment>
<protein>
    <submittedName>
        <fullName evidence="3">Transcriptional regulator</fullName>
    </submittedName>
</protein>
<evidence type="ECO:0000256" key="1">
    <source>
        <dbReference type="SAM" id="MobiDB-lite"/>
    </source>
</evidence>
<reference evidence="3 4" key="1">
    <citation type="journal article" date="2017" name="BMC Genomics">
        <title>Comparative genomic and phylogenomic analyses of the Bifidobacteriaceae family.</title>
        <authorList>
            <person name="Lugli G.A."/>
            <person name="Milani C."/>
            <person name="Turroni F."/>
            <person name="Duranti S."/>
            <person name="Mancabelli L."/>
            <person name="Mangifesta M."/>
            <person name="Ferrario C."/>
            <person name="Modesto M."/>
            <person name="Mattarelli P."/>
            <person name="Jiri K."/>
            <person name="van Sinderen D."/>
            <person name="Ventura M."/>
        </authorList>
    </citation>
    <scope>NUCLEOTIDE SEQUENCE [LARGE SCALE GENOMIC DNA]</scope>
    <source>
        <strain evidence="3 4">DSM 28807</strain>
    </source>
</reference>
<gene>
    <name evidence="3" type="ORF">BLEM_1722</name>
</gene>
<dbReference type="Gene3D" id="1.10.260.40">
    <property type="entry name" value="lambda repressor-like DNA-binding domains"/>
    <property type="match status" value="1"/>
</dbReference>
<dbReference type="OrthoDB" id="5738376at2"/>
<dbReference type="PROSITE" id="PS50943">
    <property type="entry name" value="HTH_CROC1"/>
    <property type="match status" value="1"/>
</dbReference>
<dbReference type="CDD" id="cd00093">
    <property type="entry name" value="HTH_XRE"/>
    <property type="match status" value="1"/>
</dbReference>
<evidence type="ECO:0000313" key="3">
    <source>
        <dbReference type="EMBL" id="OZG60653.1"/>
    </source>
</evidence>
<dbReference type="Proteomes" id="UP000216352">
    <property type="component" value="Unassembled WGS sequence"/>
</dbReference>
<dbReference type="RefSeq" id="WP_083570059.1">
    <property type="nucleotide sequence ID" value="NZ_BDIS01000001.1"/>
</dbReference>
<feature type="region of interest" description="Disordered" evidence="1">
    <location>
        <begin position="92"/>
        <end position="111"/>
    </location>
</feature>
<proteinExistence type="predicted"/>
<organism evidence="3 4">
    <name type="scientific">Bifidobacterium lemurum</name>
    <dbReference type="NCBI Taxonomy" id="1603886"/>
    <lineage>
        <taxon>Bacteria</taxon>
        <taxon>Bacillati</taxon>
        <taxon>Actinomycetota</taxon>
        <taxon>Actinomycetes</taxon>
        <taxon>Bifidobacteriales</taxon>
        <taxon>Bifidobacteriaceae</taxon>
        <taxon>Bifidobacterium</taxon>
    </lineage>
</organism>
<feature type="compositionally biased region" description="Basic and acidic residues" evidence="1">
    <location>
        <begin position="102"/>
        <end position="111"/>
    </location>
</feature>
<dbReference type="AlphaFoldDB" id="A0A261FNV3"/>
<dbReference type="EMBL" id="MWWX01000014">
    <property type="protein sequence ID" value="OZG60653.1"/>
    <property type="molecule type" value="Genomic_DNA"/>
</dbReference>
<dbReference type="GO" id="GO:0003677">
    <property type="term" value="F:DNA binding"/>
    <property type="evidence" value="ECO:0007669"/>
    <property type="project" value="InterPro"/>
</dbReference>